<dbReference type="EMBL" id="VTWH01000001">
    <property type="protein sequence ID" value="KAA0972107.1"/>
    <property type="molecule type" value="Genomic_DNA"/>
</dbReference>
<evidence type="ECO:0000259" key="1">
    <source>
        <dbReference type="PROSITE" id="PS51819"/>
    </source>
</evidence>
<protein>
    <submittedName>
        <fullName evidence="2">Ring-cleaving dioxygenase</fullName>
    </submittedName>
</protein>
<feature type="domain" description="VOC" evidence="1">
    <location>
        <begin position="152"/>
        <end position="272"/>
    </location>
</feature>
<keyword evidence="2" id="KW-0223">Dioxygenase</keyword>
<dbReference type="RefSeq" id="WP_149297509.1">
    <property type="nucleotide sequence ID" value="NZ_VTWH01000001.1"/>
</dbReference>
<reference evidence="2 3" key="1">
    <citation type="submission" date="2019-08" db="EMBL/GenBank/DDBJ databases">
        <title>Aureimonas fodiniaquatilis sp. nov., isolated from a coal mine wastewater.</title>
        <authorList>
            <person name="Kim W."/>
        </authorList>
    </citation>
    <scope>NUCLEOTIDE SEQUENCE [LARGE SCALE GENOMIC DNA]</scope>
    <source>
        <strain evidence="2 3">CAU 1482</strain>
    </source>
</reference>
<proteinExistence type="predicted"/>
<comment type="caution">
    <text evidence="2">The sequence shown here is derived from an EMBL/GenBank/DDBJ whole genome shotgun (WGS) entry which is preliminary data.</text>
</comment>
<dbReference type="InterPro" id="IPR037523">
    <property type="entry name" value="VOC_core"/>
</dbReference>
<dbReference type="PROSITE" id="PS51819">
    <property type="entry name" value="VOC"/>
    <property type="match status" value="2"/>
</dbReference>
<dbReference type="InterPro" id="IPR004360">
    <property type="entry name" value="Glyas_Fos-R_dOase_dom"/>
</dbReference>
<dbReference type="OrthoDB" id="9785698at2"/>
<evidence type="ECO:0000313" key="2">
    <source>
        <dbReference type="EMBL" id="KAA0972107.1"/>
    </source>
</evidence>
<dbReference type="PANTHER" id="PTHR36110:SF2">
    <property type="entry name" value="RING-CLEAVING DIOXYGENASE MHQE-RELATED"/>
    <property type="match status" value="1"/>
</dbReference>
<dbReference type="Proteomes" id="UP000324738">
    <property type="component" value="Unassembled WGS sequence"/>
</dbReference>
<gene>
    <name evidence="2" type="ORF">FPY71_03050</name>
</gene>
<dbReference type="SUPFAM" id="SSF54593">
    <property type="entry name" value="Glyoxalase/Bleomycin resistance protein/Dihydroxybiphenyl dioxygenase"/>
    <property type="match status" value="1"/>
</dbReference>
<dbReference type="PANTHER" id="PTHR36110">
    <property type="entry name" value="RING-CLEAVING DIOXYGENASE MHQE-RELATED"/>
    <property type="match status" value="1"/>
</dbReference>
<dbReference type="Pfam" id="PF00903">
    <property type="entry name" value="Glyoxalase"/>
    <property type="match status" value="1"/>
</dbReference>
<dbReference type="GO" id="GO:0051213">
    <property type="term" value="F:dioxygenase activity"/>
    <property type="evidence" value="ECO:0007669"/>
    <property type="project" value="UniProtKB-KW"/>
</dbReference>
<dbReference type="Gene3D" id="3.10.180.10">
    <property type="entry name" value="2,3-Dihydroxybiphenyl 1,2-Dioxygenase, domain 1"/>
    <property type="match status" value="2"/>
</dbReference>
<keyword evidence="2" id="KW-0560">Oxidoreductase</keyword>
<name>A0A5B0DZ59_9HYPH</name>
<organism evidence="2 3">
    <name type="scientific">Aureimonas fodinaquatilis</name>
    <dbReference type="NCBI Taxonomy" id="2565783"/>
    <lineage>
        <taxon>Bacteria</taxon>
        <taxon>Pseudomonadati</taxon>
        <taxon>Pseudomonadota</taxon>
        <taxon>Alphaproteobacteria</taxon>
        <taxon>Hyphomicrobiales</taxon>
        <taxon>Aurantimonadaceae</taxon>
        <taxon>Aureimonas</taxon>
    </lineage>
</organism>
<dbReference type="CDD" id="cd08347">
    <property type="entry name" value="PcpA_C_like"/>
    <property type="match status" value="1"/>
</dbReference>
<feature type="domain" description="VOC" evidence="1">
    <location>
        <begin position="5"/>
        <end position="130"/>
    </location>
</feature>
<accession>A0A5B0DZ59</accession>
<evidence type="ECO:0000313" key="3">
    <source>
        <dbReference type="Proteomes" id="UP000324738"/>
    </source>
</evidence>
<keyword evidence="3" id="KW-1185">Reference proteome</keyword>
<sequence length="310" mass="34181">MSASALHHVSIIAGNARQNYQFYTDVLGMRLVKCTVNFEDPTAYHLYFGDEAGTPGSLVTFFPWENIAPGRLGVGEVQETVLRVPDESLGFWMHRFLQKGVVHDSIERRFGRSTLPFRDPHGTRLALVSTPDIQHTPAFTGGKVPVEHAVRGLHSVSLLVEEEAPTAAILTDVFGYQRISTEGSTSRYGLAGDPAASIIDIRAVGGFLKPRPGGGSVHHIAFRARDEAEQAAMTEKLEHKFGLQPTEVKDRKYFKSVYFREPGHILFEIATDKPGMMVDETEAGLGSALMLPDGYEPMRESIEANLPAFR</sequence>
<dbReference type="InterPro" id="IPR029068">
    <property type="entry name" value="Glyas_Bleomycin-R_OHBP_Dase"/>
</dbReference>
<dbReference type="AlphaFoldDB" id="A0A5B0DZ59"/>
<dbReference type="InterPro" id="IPR052537">
    <property type="entry name" value="Extradiol_RC_dioxygenase"/>
</dbReference>